<dbReference type="InterPro" id="IPR036097">
    <property type="entry name" value="HisK_dim/P_sf"/>
</dbReference>
<evidence type="ECO:0000256" key="11">
    <source>
        <dbReference type="ARBA" id="ARBA00022989"/>
    </source>
</evidence>
<dbReference type="GO" id="GO:0005886">
    <property type="term" value="C:plasma membrane"/>
    <property type="evidence" value="ECO:0007669"/>
    <property type="project" value="UniProtKB-SubCell"/>
</dbReference>
<evidence type="ECO:0000256" key="15">
    <source>
        <dbReference type="ARBA" id="ARBA00039401"/>
    </source>
</evidence>
<feature type="transmembrane region" description="Helical" evidence="16">
    <location>
        <begin position="178"/>
        <end position="202"/>
    </location>
</feature>
<evidence type="ECO:0000256" key="4">
    <source>
        <dbReference type="ARBA" id="ARBA00022475"/>
    </source>
</evidence>
<keyword evidence="7 16" id="KW-0812">Transmembrane</keyword>
<keyword evidence="12" id="KW-0902">Two-component regulatory system</keyword>
<dbReference type="SUPFAM" id="SSF47384">
    <property type="entry name" value="Homodimeric domain of signal transducing histidine kinase"/>
    <property type="match status" value="1"/>
</dbReference>
<sequence length="560" mass="58144">MVGLTVVLCVLTMAVVGGFLADAISERLFDARRQQAFAEAGAGARAFQDRLDQADVPTGVELQQFVLDNSEQLSSVGGEGAAGFLLLRVPGSDAPVTINGLQSNGLTPGLLPDALREAVETESTQQAAPVALPSSDGGTTPGLAVGQRVDLALAGQYELYFVIDLGREQETLDAVQRVLVVGGLLLVLLLGGVVSVVTRLVVRPVREAAAAAARLSAGDLDQRVDVRGEDDLAALGRTFNDMAASLQRQITQLAELSRLQQRFVSDVSHELRTPLTTMRMAGEVLHEARGDLEPAASRSAELLMTQLDRFEALLADLLEMSRFDAGAAALDPEVVDLAALVARVVEHAEPVASAQGVEVAVVVPEGPVTAEVEPRRVERVVRNLVLNAVEHAEGRPVEVELAADASAVAVLVRDHGIGLRPEDAERVFDRFWRADPARARTTGGSGLGLAISTEDAVLHGGRLEVVGQLGLGAAFRLLLPRVAGSAVGMSPLPMPVDLAPVAPPDDPTAPSVLVEGLPGVVLVPSAAGSPGAWGDAGTEAAADTIATASLPVLPPPAGRG</sequence>
<dbReference type="InterPro" id="IPR003660">
    <property type="entry name" value="HAMP_dom"/>
</dbReference>
<evidence type="ECO:0000256" key="10">
    <source>
        <dbReference type="ARBA" id="ARBA00022840"/>
    </source>
</evidence>
<dbReference type="InterPro" id="IPR036890">
    <property type="entry name" value="HATPase_C_sf"/>
</dbReference>
<feature type="domain" description="Histidine kinase" evidence="17">
    <location>
        <begin position="266"/>
        <end position="483"/>
    </location>
</feature>
<dbReference type="Proteomes" id="UP000555552">
    <property type="component" value="Unassembled WGS sequence"/>
</dbReference>
<keyword evidence="6" id="KW-0808">Transferase</keyword>
<organism evidence="19 20">
    <name type="scientific">Pseudokineococcus marinus</name>
    <dbReference type="NCBI Taxonomy" id="351215"/>
    <lineage>
        <taxon>Bacteria</taxon>
        <taxon>Bacillati</taxon>
        <taxon>Actinomycetota</taxon>
        <taxon>Actinomycetes</taxon>
        <taxon>Kineosporiales</taxon>
        <taxon>Kineosporiaceae</taxon>
        <taxon>Pseudokineococcus</taxon>
    </lineage>
</organism>
<dbReference type="Gene3D" id="6.10.340.10">
    <property type="match status" value="1"/>
</dbReference>
<evidence type="ECO:0000256" key="1">
    <source>
        <dbReference type="ARBA" id="ARBA00000085"/>
    </source>
</evidence>
<reference evidence="19 20" key="1">
    <citation type="submission" date="2020-05" db="EMBL/GenBank/DDBJ databases">
        <title>MicrobeNet Type strains.</title>
        <authorList>
            <person name="Nicholson A.C."/>
        </authorList>
    </citation>
    <scope>NUCLEOTIDE SEQUENCE [LARGE SCALE GENOMIC DNA]</scope>
    <source>
        <strain evidence="19 20">JCM 14547</strain>
    </source>
</reference>
<keyword evidence="4" id="KW-1003">Cell membrane</keyword>
<keyword evidence="9 19" id="KW-0418">Kinase</keyword>
<name>A0A849BFN4_9ACTN</name>
<keyword evidence="11 16" id="KW-1133">Transmembrane helix</keyword>
<evidence type="ECO:0000256" key="3">
    <source>
        <dbReference type="ARBA" id="ARBA00012438"/>
    </source>
</evidence>
<evidence type="ECO:0000256" key="12">
    <source>
        <dbReference type="ARBA" id="ARBA00023012"/>
    </source>
</evidence>
<evidence type="ECO:0000259" key="18">
    <source>
        <dbReference type="PROSITE" id="PS50885"/>
    </source>
</evidence>
<dbReference type="PRINTS" id="PR00344">
    <property type="entry name" value="BCTRLSENSOR"/>
</dbReference>
<dbReference type="SMART" id="SM00387">
    <property type="entry name" value="HATPase_c"/>
    <property type="match status" value="1"/>
</dbReference>
<dbReference type="InterPro" id="IPR050351">
    <property type="entry name" value="BphY/WalK/GraS-like"/>
</dbReference>
<dbReference type="Pfam" id="PF00672">
    <property type="entry name" value="HAMP"/>
    <property type="match status" value="1"/>
</dbReference>
<evidence type="ECO:0000256" key="13">
    <source>
        <dbReference type="ARBA" id="ARBA00023136"/>
    </source>
</evidence>
<dbReference type="PANTHER" id="PTHR42878">
    <property type="entry name" value="TWO-COMPONENT HISTIDINE KINASE"/>
    <property type="match status" value="1"/>
</dbReference>
<proteinExistence type="predicted"/>
<gene>
    <name evidence="19" type="ORF">HLB09_02015</name>
</gene>
<dbReference type="PANTHER" id="PTHR42878:SF7">
    <property type="entry name" value="SENSOR HISTIDINE KINASE GLRK"/>
    <property type="match status" value="1"/>
</dbReference>
<dbReference type="PROSITE" id="PS50885">
    <property type="entry name" value="HAMP"/>
    <property type="match status" value="1"/>
</dbReference>
<evidence type="ECO:0000256" key="2">
    <source>
        <dbReference type="ARBA" id="ARBA00004651"/>
    </source>
</evidence>
<evidence type="ECO:0000256" key="14">
    <source>
        <dbReference type="ARBA" id="ARBA00035305"/>
    </source>
</evidence>
<evidence type="ECO:0000313" key="19">
    <source>
        <dbReference type="EMBL" id="NNH21879.1"/>
    </source>
</evidence>
<dbReference type="GO" id="GO:0005524">
    <property type="term" value="F:ATP binding"/>
    <property type="evidence" value="ECO:0007669"/>
    <property type="project" value="UniProtKB-KW"/>
</dbReference>
<dbReference type="Pfam" id="PF00512">
    <property type="entry name" value="HisKA"/>
    <property type="match status" value="1"/>
</dbReference>
<dbReference type="Pfam" id="PF02518">
    <property type="entry name" value="HATPase_c"/>
    <property type="match status" value="1"/>
</dbReference>
<keyword evidence="10" id="KW-0067">ATP-binding</keyword>
<dbReference type="FunFam" id="3.30.565.10:FF:000013">
    <property type="entry name" value="Two-component sensor histidine kinase"/>
    <property type="match status" value="1"/>
</dbReference>
<dbReference type="GO" id="GO:0030295">
    <property type="term" value="F:protein kinase activator activity"/>
    <property type="evidence" value="ECO:0007669"/>
    <property type="project" value="TreeGrafter"/>
</dbReference>
<dbReference type="InterPro" id="IPR004358">
    <property type="entry name" value="Sig_transdc_His_kin-like_C"/>
</dbReference>
<comment type="caution">
    <text evidence="19">The sequence shown here is derived from an EMBL/GenBank/DDBJ whole genome shotgun (WGS) entry which is preliminary data.</text>
</comment>
<dbReference type="InterPro" id="IPR005467">
    <property type="entry name" value="His_kinase_dom"/>
</dbReference>
<dbReference type="GO" id="GO:0007234">
    <property type="term" value="P:osmosensory signaling via phosphorelay pathway"/>
    <property type="evidence" value="ECO:0007669"/>
    <property type="project" value="TreeGrafter"/>
</dbReference>
<dbReference type="Gene3D" id="1.10.287.130">
    <property type="match status" value="1"/>
</dbReference>
<evidence type="ECO:0000256" key="9">
    <source>
        <dbReference type="ARBA" id="ARBA00022777"/>
    </source>
</evidence>
<dbReference type="SMART" id="SM00388">
    <property type="entry name" value="HisKA"/>
    <property type="match status" value="1"/>
</dbReference>
<dbReference type="CDD" id="cd00075">
    <property type="entry name" value="HATPase"/>
    <property type="match status" value="1"/>
</dbReference>
<evidence type="ECO:0000256" key="16">
    <source>
        <dbReference type="SAM" id="Phobius"/>
    </source>
</evidence>
<dbReference type="InterPro" id="IPR003661">
    <property type="entry name" value="HisK_dim/P_dom"/>
</dbReference>
<dbReference type="EC" id="2.7.13.3" evidence="3"/>
<evidence type="ECO:0000256" key="5">
    <source>
        <dbReference type="ARBA" id="ARBA00022553"/>
    </source>
</evidence>
<dbReference type="GO" id="GO:0000156">
    <property type="term" value="F:phosphorelay response regulator activity"/>
    <property type="evidence" value="ECO:0007669"/>
    <property type="project" value="TreeGrafter"/>
</dbReference>
<feature type="domain" description="HAMP" evidence="18">
    <location>
        <begin position="199"/>
        <end position="251"/>
    </location>
</feature>
<dbReference type="NCBIfam" id="NF040691">
    <property type="entry name" value="MtrAB_MtrB"/>
    <property type="match status" value="1"/>
</dbReference>
<dbReference type="InterPro" id="IPR003594">
    <property type="entry name" value="HATPase_dom"/>
</dbReference>
<evidence type="ECO:0000256" key="6">
    <source>
        <dbReference type="ARBA" id="ARBA00022679"/>
    </source>
</evidence>
<dbReference type="CDD" id="cd06225">
    <property type="entry name" value="HAMP"/>
    <property type="match status" value="1"/>
</dbReference>
<dbReference type="SMART" id="SM00304">
    <property type="entry name" value="HAMP"/>
    <property type="match status" value="1"/>
</dbReference>
<dbReference type="InterPro" id="IPR047669">
    <property type="entry name" value="MtrAB_MtrB"/>
</dbReference>
<protein>
    <recommendedName>
        <fullName evidence="14">Sensor histidine kinase MtrB</fullName>
        <ecNumber evidence="3">2.7.13.3</ecNumber>
    </recommendedName>
    <alternativeName>
        <fullName evidence="15">Sensor-like histidine kinase SenX3</fullName>
    </alternativeName>
</protein>
<evidence type="ECO:0000256" key="8">
    <source>
        <dbReference type="ARBA" id="ARBA00022741"/>
    </source>
</evidence>
<evidence type="ECO:0000259" key="17">
    <source>
        <dbReference type="PROSITE" id="PS50109"/>
    </source>
</evidence>
<dbReference type="FunFam" id="1.10.287.130:FF:000010">
    <property type="entry name" value="Two-component sensor histidine kinase"/>
    <property type="match status" value="1"/>
</dbReference>
<accession>A0A849BFN4</accession>
<dbReference type="EMBL" id="JABEMA010000011">
    <property type="protein sequence ID" value="NNH21879.1"/>
    <property type="molecule type" value="Genomic_DNA"/>
</dbReference>
<evidence type="ECO:0000256" key="7">
    <source>
        <dbReference type="ARBA" id="ARBA00022692"/>
    </source>
</evidence>
<comment type="catalytic activity">
    <reaction evidence="1">
        <text>ATP + protein L-histidine = ADP + protein N-phospho-L-histidine.</text>
        <dbReference type="EC" id="2.7.13.3"/>
    </reaction>
</comment>
<dbReference type="PROSITE" id="PS50109">
    <property type="entry name" value="HIS_KIN"/>
    <property type="match status" value="1"/>
</dbReference>
<keyword evidence="20" id="KW-1185">Reference proteome</keyword>
<dbReference type="AlphaFoldDB" id="A0A849BFN4"/>
<keyword evidence="8" id="KW-0547">Nucleotide-binding</keyword>
<dbReference type="Gene3D" id="3.30.565.10">
    <property type="entry name" value="Histidine kinase-like ATPase, C-terminal domain"/>
    <property type="match status" value="1"/>
</dbReference>
<evidence type="ECO:0000313" key="20">
    <source>
        <dbReference type="Proteomes" id="UP000555552"/>
    </source>
</evidence>
<dbReference type="CDD" id="cd00082">
    <property type="entry name" value="HisKA"/>
    <property type="match status" value="1"/>
</dbReference>
<dbReference type="GO" id="GO:0000155">
    <property type="term" value="F:phosphorelay sensor kinase activity"/>
    <property type="evidence" value="ECO:0007669"/>
    <property type="project" value="InterPro"/>
</dbReference>
<keyword evidence="5" id="KW-0597">Phosphoprotein</keyword>
<comment type="subcellular location">
    <subcellularLocation>
        <location evidence="2">Cell membrane</location>
        <topology evidence="2">Multi-pass membrane protein</topology>
    </subcellularLocation>
</comment>
<dbReference type="SUPFAM" id="SSF158472">
    <property type="entry name" value="HAMP domain-like"/>
    <property type="match status" value="1"/>
</dbReference>
<dbReference type="SUPFAM" id="SSF55874">
    <property type="entry name" value="ATPase domain of HSP90 chaperone/DNA topoisomerase II/histidine kinase"/>
    <property type="match status" value="1"/>
</dbReference>
<keyword evidence="13 16" id="KW-0472">Membrane</keyword>